<organism evidence="4 5">
    <name type="scientific">Novosphingobium aromaticivorans (strain ATCC 700278 / DSM 12444 / CCUG 56034 / CIP 105152 / NBRC 16084 / F199)</name>
    <dbReference type="NCBI Taxonomy" id="279238"/>
    <lineage>
        <taxon>Bacteria</taxon>
        <taxon>Pseudomonadati</taxon>
        <taxon>Pseudomonadota</taxon>
        <taxon>Alphaproteobacteria</taxon>
        <taxon>Sphingomonadales</taxon>
        <taxon>Sphingomonadaceae</taxon>
        <taxon>Novosphingobium</taxon>
    </lineage>
</organism>
<dbReference type="PANTHER" id="PTHR46401:SF2">
    <property type="entry name" value="GLYCOSYLTRANSFERASE WBBK-RELATED"/>
    <property type="match status" value="1"/>
</dbReference>
<keyword evidence="1 4" id="KW-0808">Transferase</keyword>
<dbReference type="HOGENOM" id="CLU_009583_27_6_5"/>
<dbReference type="Pfam" id="PF00534">
    <property type="entry name" value="Glycos_transf_1"/>
    <property type="match status" value="1"/>
</dbReference>
<evidence type="ECO:0000313" key="5">
    <source>
        <dbReference type="Proteomes" id="UP000009134"/>
    </source>
</evidence>
<dbReference type="SUPFAM" id="SSF53756">
    <property type="entry name" value="UDP-Glycosyltransferase/glycogen phosphorylase"/>
    <property type="match status" value="1"/>
</dbReference>
<dbReference type="Pfam" id="PF13439">
    <property type="entry name" value="Glyco_transf_4"/>
    <property type="match status" value="1"/>
</dbReference>
<evidence type="ECO:0000259" key="3">
    <source>
        <dbReference type="Pfam" id="PF13439"/>
    </source>
</evidence>
<evidence type="ECO:0000259" key="2">
    <source>
        <dbReference type="Pfam" id="PF00534"/>
    </source>
</evidence>
<evidence type="ECO:0000256" key="1">
    <source>
        <dbReference type="ARBA" id="ARBA00022679"/>
    </source>
</evidence>
<dbReference type="InterPro" id="IPR001296">
    <property type="entry name" value="Glyco_trans_1"/>
</dbReference>
<name>Q2GAD2_NOVAD</name>
<dbReference type="eggNOG" id="COG0438">
    <property type="taxonomic scope" value="Bacteria"/>
</dbReference>
<gene>
    <name evidence="4" type="ordered locus">Saro_0744</name>
</gene>
<dbReference type="GO" id="GO:0009103">
    <property type="term" value="P:lipopolysaccharide biosynthetic process"/>
    <property type="evidence" value="ECO:0007669"/>
    <property type="project" value="TreeGrafter"/>
</dbReference>
<dbReference type="CAZy" id="GT4">
    <property type="family name" value="Glycosyltransferase Family 4"/>
</dbReference>
<dbReference type="Proteomes" id="UP000009134">
    <property type="component" value="Chromosome"/>
</dbReference>
<dbReference type="KEGG" id="nar:Saro_0744"/>
<reference evidence="5" key="1">
    <citation type="submission" date="2006-01" db="EMBL/GenBank/DDBJ databases">
        <title>Complete sequence of Novosphingobium aromaticivorans DSM 12444.</title>
        <authorList>
            <consortium name="US DOE Joint Genome Institute"/>
            <person name="Copeland A."/>
            <person name="Lucas S."/>
            <person name="Lapidus A."/>
            <person name="Barry K."/>
            <person name="Detter J.C."/>
            <person name="Glavina T."/>
            <person name="Hammon N."/>
            <person name="Israni S."/>
            <person name="Pitluck S."/>
            <person name="Chain P."/>
            <person name="Malfatti S."/>
            <person name="Shin M."/>
            <person name="Vergez L."/>
            <person name="Schmutz J."/>
            <person name="Larimer F."/>
            <person name="Land M."/>
            <person name="Kyrpides N."/>
            <person name="Ivanova N."/>
            <person name="Fredrickson J."/>
            <person name="Balkwill D."/>
            <person name="Romine M.F."/>
            <person name="Richardson P."/>
        </authorList>
    </citation>
    <scope>NUCLEOTIDE SEQUENCE [LARGE SCALE GENOMIC DNA]</scope>
    <source>
        <strain evidence="5">ATCC 700278 / DSM 12444 / CCUG 56034 / CIP 105152 / NBRC 16084 / F199</strain>
    </source>
</reference>
<dbReference type="GO" id="GO:0016757">
    <property type="term" value="F:glycosyltransferase activity"/>
    <property type="evidence" value="ECO:0007669"/>
    <property type="project" value="InterPro"/>
</dbReference>
<keyword evidence="5" id="KW-1185">Reference proteome</keyword>
<evidence type="ECO:0000313" key="4">
    <source>
        <dbReference type="EMBL" id="ABD25191.1"/>
    </source>
</evidence>
<dbReference type="InterPro" id="IPR028098">
    <property type="entry name" value="Glyco_trans_4-like_N"/>
</dbReference>
<dbReference type="EMBL" id="CP000248">
    <property type="protein sequence ID" value="ABD25191.1"/>
    <property type="molecule type" value="Genomic_DNA"/>
</dbReference>
<dbReference type="Gene3D" id="3.40.50.2000">
    <property type="entry name" value="Glycogen Phosphorylase B"/>
    <property type="match status" value="2"/>
</dbReference>
<sequence length="384" mass="42014">MPTVCIDCRYIGPRPSGIAKVEAALVEFAPELAPELEFLLLKSPSAPRRLSHAANVTEVVVGAAANSPATMWWLPRIVDLSRVDLFHATFNILPAGLAMPCVTTVHDIMWLTRQEWCNARLSRPLERRFYRHGIARALRNSAAVATVSEASRSEIATHFPDVISRLRVTSPGVGPAYSPGQVTKEQLAGLGIPEGRKVVLTVGQYVPYKNHEGALRIFAKAFAGRDDVVMVFVQRLSRNAERLRAQARHLGIADRVHFLGALDDDELTAFYRSASVLLHPSFCEGFGLPLAEAMACGCPVVASDCSAMPEVLGDAGMLAPVNDEGALAQALRRVVDDAVLARRLGRAGMARAANMRWREFARANVDIYREVLRNAQRSSEFARP</sequence>
<feature type="domain" description="Glycosyl transferase family 1" evidence="2">
    <location>
        <begin position="185"/>
        <end position="348"/>
    </location>
</feature>
<dbReference type="PANTHER" id="PTHR46401">
    <property type="entry name" value="GLYCOSYLTRANSFERASE WBBK-RELATED"/>
    <property type="match status" value="1"/>
</dbReference>
<dbReference type="STRING" id="279238.Saro_0744"/>
<dbReference type="AlphaFoldDB" id="Q2GAD2"/>
<protein>
    <submittedName>
        <fullName evidence="4">Glycosyl transferase, group 1</fullName>
    </submittedName>
</protein>
<dbReference type="CDD" id="cd03809">
    <property type="entry name" value="GT4_MtfB-like"/>
    <property type="match status" value="1"/>
</dbReference>
<feature type="domain" description="Glycosyltransferase subfamily 4-like N-terminal" evidence="3">
    <location>
        <begin position="63"/>
        <end position="173"/>
    </location>
</feature>
<proteinExistence type="predicted"/>
<accession>Q2GAD2</accession>